<evidence type="ECO:0000313" key="2">
    <source>
        <dbReference type="EMBL" id="VUZ53837.1"/>
    </source>
</evidence>
<name>A0A564Z2S2_HYMDI</name>
<proteinExistence type="predicted"/>
<dbReference type="EMBL" id="CABIJS010000577">
    <property type="protein sequence ID" value="VUZ53837.1"/>
    <property type="molecule type" value="Genomic_DNA"/>
</dbReference>
<reference evidence="2 3" key="1">
    <citation type="submission" date="2019-07" db="EMBL/GenBank/DDBJ databases">
        <authorList>
            <person name="Jastrzebski P J."/>
            <person name="Paukszto L."/>
            <person name="Jastrzebski P J."/>
        </authorList>
    </citation>
    <scope>NUCLEOTIDE SEQUENCE [LARGE SCALE GENOMIC DNA]</scope>
    <source>
        <strain evidence="2 3">WMS-il1</strain>
    </source>
</reference>
<feature type="compositionally biased region" description="Basic residues" evidence="1">
    <location>
        <begin position="18"/>
        <end position="33"/>
    </location>
</feature>
<feature type="region of interest" description="Disordered" evidence="1">
    <location>
        <begin position="1"/>
        <end position="42"/>
    </location>
</feature>
<gene>
    <name evidence="2" type="ORF">WMSIL1_LOCUS12070</name>
</gene>
<keyword evidence="3" id="KW-1185">Reference proteome</keyword>
<protein>
    <recommendedName>
        <fullName evidence="4">rRNA-processing protein FYV7</fullName>
    </recommendedName>
</protein>
<dbReference type="Proteomes" id="UP000321570">
    <property type="component" value="Unassembled WGS sequence"/>
</dbReference>
<dbReference type="AlphaFoldDB" id="A0A564Z2S2"/>
<evidence type="ECO:0008006" key="4">
    <source>
        <dbReference type="Google" id="ProtNLM"/>
    </source>
</evidence>
<evidence type="ECO:0000313" key="3">
    <source>
        <dbReference type="Proteomes" id="UP000321570"/>
    </source>
</evidence>
<dbReference type="InterPro" id="IPR013730">
    <property type="entry name" value="Fyv7/TAP26"/>
</dbReference>
<organism evidence="2 3">
    <name type="scientific">Hymenolepis diminuta</name>
    <name type="common">Rat tapeworm</name>
    <dbReference type="NCBI Taxonomy" id="6216"/>
    <lineage>
        <taxon>Eukaryota</taxon>
        <taxon>Metazoa</taxon>
        <taxon>Spiralia</taxon>
        <taxon>Lophotrochozoa</taxon>
        <taxon>Platyhelminthes</taxon>
        <taxon>Cestoda</taxon>
        <taxon>Eucestoda</taxon>
        <taxon>Cyclophyllidea</taxon>
        <taxon>Hymenolepididae</taxon>
        <taxon>Hymenolepis</taxon>
    </lineage>
</organism>
<evidence type="ECO:0000256" key="1">
    <source>
        <dbReference type="SAM" id="MobiDB-lite"/>
    </source>
</evidence>
<sequence>MPSPKVCSPDQHKSPNFKSKKNCLRTTSNKKRSQTNDKKERFQKLMEKQKEIEQGKAEKRKLIESKRQERYVKRKQRNKAWCKLTKKGQPILKERINYLLKELESMNK</sequence>
<dbReference type="Pfam" id="PF08524">
    <property type="entry name" value="rRNA_processing"/>
    <property type="match status" value="1"/>
</dbReference>
<accession>A0A564Z2S2</accession>